<reference evidence="1 2" key="1">
    <citation type="journal article" date="2015" name="Genome Announc.">
        <title>Draft Genome Sequence and Gene Annotation of the Entomopathogenic Fungus Verticillium hemipterigenum.</title>
        <authorList>
            <person name="Horn F."/>
            <person name="Habel A."/>
            <person name="Scharf D.H."/>
            <person name="Dworschak J."/>
            <person name="Brakhage A.A."/>
            <person name="Guthke R."/>
            <person name="Hertweck C."/>
            <person name="Linde J."/>
        </authorList>
    </citation>
    <scope>NUCLEOTIDE SEQUENCE [LARGE SCALE GENOMIC DNA]</scope>
</reference>
<dbReference type="HOGENOM" id="CLU_2028337_0_0_1"/>
<dbReference type="Proteomes" id="UP000039046">
    <property type="component" value="Unassembled WGS sequence"/>
</dbReference>
<sequence>MLFKSAFSAGRYRLDLCQIIWGRRQAQYEFEFSVNDGNLYTVYIRREDDHPLDNPLYAVRNCATAAAAWDLIDEQLTQMATEIMSREWELTPEEISQIYDGPSGGLLARFDFVLEERNRRQL</sequence>
<organism evidence="1 2">
    <name type="scientific">[Torrubiella] hemipterigena</name>
    <dbReference type="NCBI Taxonomy" id="1531966"/>
    <lineage>
        <taxon>Eukaryota</taxon>
        <taxon>Fungi</taxon>
        <taxon>Dikarya</taxon>
        <taxon>Ascomycota</taxon>
        <taxon>Pezizomycotina</taxon>
        <taxon>Sordariomycetes</taxon>
        <taxon>Hypocreomycetidae</taxon>
        <taxon>Hypocreales</taxon>
        <taxon>Clavicipitaceae</taxon>
        <taxon>Clavicipitaceae incertae sedis</taxon>
        <taxon>'Torrubiella' clade</taxon>
    </lineage>
</organism>
<keyword evidence="2" id="KW-1185">Reference proteome</keyword>
<proteinExistence type="predicted"/>
<dbReference type="AlphaFoldDB" id="A0A0A1TRP9"/>
<protein>
    <submittedName>
        <fullName evidence="1">Uncharacterized protein</fullName>
    </submittedName>
</protein>
<name>A0A0A1TRP9_9HYPO</name>
<gene>
    <name evidence="1" type="ORF">VHEMI09559</name>
</gene>
<evidence type="ECO:0000313" key="2">
    <source>
        <dbReference type="Proteomes" id="UP000039046"/>
    </source>
</evidence>
<evidence type="ECO:0000313" key="1">
    <source>
        <dbReference type="EMBL" id="CEJ94002.1"/>
    </source>
</evidence>
<dbReference type="EMBL" id="CDHN01000006">
    <property type="protein sequence ID" value="CEJ94002.1"/>
    <property type="molecule type" value="Genomic_DNA"/>
</dbReference>
<accession>A0A0A1TRP9</accession>